<protein>
    <recommendedName>
        <fullName evidence="1">Altered inheritance of mitochondria protein 24, mitochondrial</fullName>
    </recommendedName>
</protein>
<dbReference type="VEuPathDB" id="FungiDB:AMAG_11978"/>
<dbReference type="InterPro" id="IPR016031">
    <property type="entry name" value="Trp_RNA-bd_attenuator-like_dom"/>
</dbReference>
<reference evidence="4" key="2">
    <citation type="submission" date="2009-11" db="EMBL/GenBank/DDBJ databases">
        <title>The Genome Sequence of Allomyces macrogynus strain ATCC 38327.</title>
        <authorList>
            <consortium name="The Broad Institute Genome Sequencing Platform"/>
            <person name="Russ C."/>
            <person name="Cuomo C."/>
            <person name="Shea T."/>
            <person name="Young S.K."/>
            <person name="Zeng Q."/>
            <person name="Koehrsen M."/>
            <person name="Haas B."/>
            <person name="Borodovsky M."/>
            <person name="Guigo R."/>
            <person name="Alvarado L."/>
            <person name="Berlin A."/>
            <person name="Borenstein D."/>
            <person name="Chen Z."/>
            <person name="Engels R."/>
            <person name="Freedman E."/>
            <person name="Gellesch M."/>
            <person name="Goldberg J."/>
            <person name="Griggs A."/>
            <person name="Gujja S."/>
            <person name="Heiman D."/>
            <person name="Hepburn T."/>
            <person name="Howarth C."/>
            <person name="Jen D."/>
            <person name="Larson L."/>
            <person name="Lewis B."/>
            <person name="Mehta T."/>
            <person name="Park D."/>
            <person name="Pearson M."/>
            <person name="Roberts A."/>
            <person name="Saif S."/>
            <person name="Shenoy N."/>
            <person name="Sisk P."/>
            <person name="Stolte C."/>
            <person name="Sykes S."/>
            <person name="Walk T."/>
            <person name="White J."/>
            <person name="Yandava C."/>
            <person name="Burger G."/>
            <person name="Gray M.W."/>
            <person name="Holland P.W.H."/>
            <person name="King N."/>
            <person name="Lang F.B.F."/>
            <person name="Roger A.J."/>
            <person name="Ruiz-Trillo I."/>
            <person name="Lander E."/>
            <person name="Nusbaum C."/>
        </authorList>
    </citation>
    <scope>NUCLEOTIDE SEQUENCE [LARGE SCALE GENOMIC DNA]</scope>
    <source>
        <strain evidence="4">ATCC 38327</strain>
    </source>
</reference>
<gene>
    <name evidence="3" type="ORF">AMAG_11978</name>
</gene>
<dbReference type="STRING" id="578462.A0A0L0SYF2"/>
<evidence type="ECO:0000313" key="4">
    <source>
        <dbReference type="Proteomes" id="UP000054350"/>
    </source>
</evidence>
<dbReference type="Proteomes" id="UP000054350">
    <property type="component" value="Unassembled WGS sequence"/>
</dbReference>
<sequence>MLARTRPTATLALTTASRALHATAVRAAELGPASDAAPKQSVAAATSSAEPDASPTRTAAAESVTSWLAARKTALGSSIRQSLQNTIQAVQPGIRDAGAQDAGSTAKAAEGVASITPSEIDAATTRGAAGTDDLVRRIVTIEDVIATPLPDLPVVAQQAPEFTVVSAGLGSMLVAKLPPGTKVYTQKGVSVGQSASIRTFVAAGGSPLASLKRKLQGGPMFFQVFSTPKAESGDVLIAPKGIGDLAVLEMDGSAEYYIRRHSYLASTTGISLNMRLSGLTMSADTGIVHYRASGKGKLAITTYGGLYRLILTSGEVYRVSPKHLIAWNTSMIPEPVNADQVIPEEMLAASKTDAMGTTVAVTTATMTEEESGPARAWTVVKDMARDAMSSFRGIGQGVRSRIKYWALGQEELVELTGPGDVYIASRILPRFDLLRNMSSTNAEEKKQQQAPAEGVVAPVDAAASAAVKAVGPMITQLMPPRGAAALPAEKKP</sequence>
<evidence type="ECO:0000256" key="2">
    <source>
        <dbReference type="SAM" id="MobiDB-lite"/>
    </source>
</evidence>
<dbReference type="EMBL" id="GG745353">
    <property type="protein sequence ID" value="KNE67521.1"/>
    <property type="molecule type" value="Genomic_DNA"/>
</dbReference>
<keyword evidence="1" id="KW-0496">Mitochondrion</keyword>
<dbReference type="GO" id="GO:0005739">
    <property type="term" value="C:mitochondrion"/>
    <property type="evidence" value="ECO:0007669"/>
    <property type="project" value="UniProtKB-SubCell"/>
</dbReference>
<dbReference type="Pfam" id="PF01987">
    <property type="entry name" value="AIM24"/>
    <property type="match status" value="1"/>
</dbReference>
<keyword evidence="4" id="KW-1185">Reference proteome</keyword>
<name>A0A0L0SYF2_ALLM3</name>
<comment type="similarity">
    <text evidence="1">Belongs to the AIM24 family.</text>
</comment>
<organism evidence="3 4">
    <name type="scientific">Allomyces macrogynus (strain ATCC 38327)</name>
    <name type="common">Allomyces javanicus var. macrogynus</name>
    <dbReference type="NCBI Taxonomy" id="578462"/>
    <lineage>
        <taxon>Eukaryota</taxon>
        <taxon>Fungi</taxon>
        <taxon>Fungi incertae sedis</taxon>
        <taxon>Blastocladiomycota</taxon>
        <taxon>Blastocladiomycetes</taxon>
        <taxon>Blastocladiales</taxon>
        <taxon>Blastocladiaceae</taxon>
        <taxon>Allomyces</taxon>
    </lineage>
</organism>
<reference evidence="3 4" key="1">
    <citation type="submission" date="2009-11" db="EMBL/GenBank/DDBJ databases">
        <title>Annotation of Allomyces macrogynus ATCC 38327.</title>
        <authorList>
            <consortium name="The Broad Institute Genome Sequencing Platform"/>
            <person name="Russ C."/>
            <person name="Cuomo C."/>
            <person name="Burger G."/>
            <person name="Gray M.W."/>
            <person name="Holland P.W.H."/>
            <person name="King N."/>
            <person name="Lang F.B.F."/>
            <person name="Roger A.J."/>
            <person name="Ruiz-Trillo I."/>
            <person name="Young S.K."/>
            <person name="Zeng Q."/>
            <person name="Gargeya S."/>
            <person name="Fitzgerald M."/>
            <person name="Haas B."/>
            <person name="Abouelleil A."/>
            <person name="Alvarado L."/>
            <person name="Arachchi H.M."/>
            <person name="Berlin A."/>
            <person name="Chapman S.B."/>
            <person name="Gearin G."/>
            <person name="Goldberg J."/>
            <person name="Griggs A."/>
            <person name="Gujja S."/>
            <person name="Hansen M."/>
            <person name="Heiman D."/>
            <person name="Howarth C."/>
            <person name="Larimer J."/>
            <person name="Lui A."/>
            <person name="MacDonald P.J.P."/>
            <person name="McCowen C."/>
            <person name="Montmayeur A."/>
            <person name="Murphy C."/>
            <person name="Neiman D."/>
            <person name="Pearson M."/>
            <person name="Priest M."/>
            <person name="Roberts A."/>
            <person name="Saif S."/>
            <person name="Shea T."/>
            <person name="Sisk P."/>
            <person name="Stolte C."/>
            <person name="Sykes S."/>
            <person name="Wortman J."/>
            <person name="Nusbaum C."/>
            <person name="Birren B."/>
        </authorList>
    </citation>
    <scope>NUCLEOTIDE SEQUENCE [LARGE SCALE GENOMIC DNA]</scope>
    <source>
        <strain evidence="3 4">ATCC 38327</strain>
    </source>
</reference>
<proteinExistence type="inferred from homology"/>
<accession>A0A0L0SYF2</accession>
<dbReference type="InterPro" id="IPR002838">
    <property type="entry name" value="AIM24"/>
</dbReference>
<dbReference type="SUPFAM" id="SSF51219">
    <property type="entry name" value="TRAP-like"/>
    <property type="match status" value="1"/>
</dbReference>
<comment type="subcellular location">
    <subcellularLocation>
        <location evidence="1">Mitochondrion</location>
    </subcellularLocation>
</comment>
<dbReference type="Gene3D" id="3.60.160.10">
    <property type="entry name" value="Mitochondrial biogenesis AIM24"/>
    <property type="match status" value="1"/>
</dbReference>
<dbReference type="OrthoDB" id="1705416at2759"/>
<evidence type="ECO:0000313" key="3">
    <source>
        <dbReference type="EMBL" id="KNE67521.1"/>
    </source>
</evidence>
<dbReference type="AlphaFoldDB" id="A0A0L0SYF2"/>
<evidence type="ECO:0000256" key="1">
    <source>
        <dbReference type="RuleBase" id="RU363045"/>
    </source>
</evidence>
<dbReference type="PANTHER" id="PTHR43657">
    <property type="entry name" value="TRYPTOPHAN RNA-BINDING ATTENUATOR PROTEIN-LIKE PROTEIN"/>
    <property type="match status" value="1"/>
</dbReference>
<feature type="region of interest" description="Disordered" evidence="2">
    <location>
        <begin position="31"/>
        <end position="59"/>
    </location>
</feature>
<dbReference type="eggNOG" id="ENOG502S15J">
    <property type="taxonomic scope" value="Eukaryota"/>
</dbReference>
<dbReference type="InterPro" id="IPR036983">
    <property type="entry name" value="AIM24_sf"/>
</dbReference>
<dbReference type="PANTHER" id="PTHR43657:SF1">
    <property type="entry name" value="ALTERED INHERITANCE OF MITOCHONDRIA PROTEIN 24, MITOCHONDRIAL"/>
    <property type="match status" value="1"/>
</dbReference>